<dbReference type="EMBL" id="VWSG01000009">
    <property type="protein sequence ID" value="KAA5532977.1"/>
    <property type="molecule type" value="Genomic_DNA"/>
</dbReference>
<dbReference type="PROSITE" id="PS51257">
    <property type="entry name" value="PROKAR_LIPOPROTEIN"/>
    <property type="match status" value="1"/>
</dbReference>
<proteinExistence type="predicted"/>
<organism evidence="1 2">
    <name type="scientific">Paenimyroides baculatum</name>
    <dbReference type="NCBI Taxonomy" id="2608000"/>
    <lineage>
        <taxon>Bacteria</taxon>
        <taxon>Pseudomonadati</taxon>
        <taxon>Bacteroidota</taxon>
        <taxon>Flavobacteriia</taxon>
        <taxon>Flavobacteriales</taxon>
        <taxon>Flavobacteriaceae</taxon>
        <taxon>Paenimyroides</taxon>
    </lineage>
</organism>
<accession>A0A5M6CCY3</accession>
<reference evidence="1 2" key="1">
    <citation type="submission" date="2019-09" db="EMBL/GenBank/DDBJ databases">
        <title>Genome sequence and assembly of Flavobacterium sp.</title>
        <authorList>
            <person name="Chhetri G."/>
        </authorList>
    </citation>
    <scope>NUCLEOTIDE SEQUENCE [LARGE SCALE GENOMIC DNA]</scope>
    <source>
        <strain evidence="1 2">SNL9</strain>
    </source>
</reference>
<name>A0A5M6CCY3_9FLAO</name>
<protein>
    <submittedName>
        <fullName evidence="1">Uncharacterized protein</fullName>
    </submittedName>
</protein>
<sequence length="202" mass="23183">MKSTFPFLTFLLSIFLLVGCNGKNREDQLRQRELDLQLRIDSFANVEKEYHELLQMKDSIVKADSLRLVNDSLSSVVKFWPQHLAGRWNGRLVCTESDCSDYVIGDQRVDTWEFKSDSLNLYADLLNNKNQIVRTYNATFSGNNIVLSFKTDPSVSKKVAMQTTLNEIMPDKMKGIHTITIDNDCTAKFTVEFTRPSSNKKQ</sequence>
<evidence type="ECO:0000313" key="1">
    <source>
        <dbReference type="EMBL" id="KAA5532977.1"/>
    </source>
</evidence>
<gene>
    <name evidence="1" type="ORF">F0460_11775</name>
</gene>
<keyword evidence="2" id="KW-1185">Reference proteome</keyword>
<dbReference type="AlphaFoldDB" id="A0A5M6CCY3"/>
<comment type="caution">
    <text evidence="1">The sequence shown here is derived from an EMBL/GenBank/DDBJ whole genome shotgun (WGS) entry which is preliminary data.</text>
</comment>
<dbReference type="Proteomes" id="UP000325141">
    <property type="component" value="Unassembled WGS sequence"/>
</dbReference>
<dbReference type="RefSeq" id="WP_150013472.1">
    <property type="nucleotide sequence ID" value="NZ_VWSG01000009.1"/>
</dbReference>
<evidence type="ECO:0000313" key="2">
    <source>
        <dbReference type="Proteomes" id="UP000325141"/>
    </source>
</evidence>